<dbReference type="PANTHER" id="PTHR43304">
    <property type="entry name" value="PHYTOCHROME-LIKE PROTEIN CPH1"/>
    <property type="match status" value="1"/>
</dbReference>
<sequence length="716" mass="80928">MWEKMALVSPDMFCTFDKSGNITYTSEASKSILGYSSEELIGCHYTKLLHPGYTSAAQKSFEDVLNGSCTNSFENCYVHRKGYAVPLLWSAVFSDEDNTFYCVARSISELKESTLRIQESEQLYKILFDRNPDVIFTQDKEGLVREVNQSFCQLFDLPKEEAISRPTTSFLPPEAVPVCVKYFNECLQGNSVRYDIDVITAGNINRTYDVVKFPVMVEDELLYIKTIMKDITPVIRSYETIRQQASRLNTIFESITDAFLTLDNSKNLSYINSEAVRLLRLEKHHVGKNLLEMFPEETGGEFHSKITWAYTTGNATHFTAYLKQVGLWLKVKAFPSAEGISVYFDDVTEQEKSKQELEKLSLVASKTNNSVLIADKDWKIEWVNEGFTKLLGYSLEDAIGKRPSELLHSPNTNKAAFIALEQKLLQGESISFEVVNVKKSGESIWLSAEITAVFDEAGKLSRYIEVQTDITAIKNSELEMANLAKDLYRQNSDLQQFTYIVSHNLRSPVANAIGLTNLLTKLNKDSELYDKSLLNLKSSVNRLDAIIKDLNTILSIRDSKTTLEMEEVAVKKLLQQVVLSLQEPLNSCGGQVIDTLNDGLKVKANKAYLYSIFYNLLSNAIKYKSEGRNLQVRIRCLGSTEKGTLISFSDNGSGFDMEMAKDKIFKLYKRFHKDSNGRGIGLYLVKTHLEAMNGHVEVSSQVGRGTKFLFYLPKAH</sequence>
<dbReference type="InterPro" id="IPR003594">
    <property type="entry name" value="HATPase_dom"/>
</dbReference>
<dbReference type="InterPro" id="IPR013655">
    <property type="entry name" value="PAS_fold_3"/>
</dbReference>
<dbReference type="Gene3D" id="1.10.287.130">
    <property type="match status" value="1"/>
</dbReference>
<dbReference type="SUPFAM" id="SSF47384">
    <property type="entry name" value="Homodimeric domain of signal transducing histidine kinase"/>
    <property type="match status" value="1"/>
</dbReference>
<reference evidence="9 10" key="1">
    <citation type="journal article" date="2015" name="Sci. Rep.">
        <title>Unraveling adaptation of Pontibacter korlensis to radiation and infertility in desert through complete genome and comparative transcriptomic analysis.</title>
        <authorList>
            <person name="Dai J."/>
            <person name="Dai W."/>
            <person name="Qiu C."/>
            <person name="Yang Z."/>
            <person name="Zhang Y."/>
            <person name="Zhou M."/>
            <person name="Zhang L."/>
            <person name="Fang C."/>
            <person name="Gao Q."/>
            <person name="Yang Q."/>
            <person name="Li X."/>
            <person name="Wang Z."/>
            <person name="Wang Z."/>
            <person name="Jia Z."/>
            <person name="Chen X."/>
        </authorList>
    </citation>
    <scope>NUCLEOTIDE SEQUENCE [LARGE SCALE GENOMIC DNA]</scope>
    <source>
        <strain evidence="9 10">X14-1T</strain>
    </source>
</reference>
<evidence type="ECO:0000259" key="7">
    <source>
        <dbReference type="PROSITE" id="PS50112"/>
    </source>
</evidence>
<proteinExistence type="predicted"/>
<protein>
    <recommendedName>
        <fullName evidence="2">histidine kinase</fullName>
        <ecNumber evidence="2">2.7.13.3</ecNumber>
    </recommendedName>
</protein>
<evidence type="ECO:0000256" key="5">
    <source>
        <dbReference type="ARBA" id="ARBA00022777"/>
    </source>
</evidence>
<evidence type="ECO:0000256" key="2">
    <source>
        <dbReference type="ARBA" id="ARBA00012438"/>
    </source>
</evidence>
<dbReference type="SMART" id="SM00387">
    <property type="entry name" value="HATPase_c"/>
    <property type="match status" value="1"/>
</dbReference>
<dbReference type="InterPro" id="IPR005467">
    <property type="entry name" value="His_kinase_dom"/>
</dbReference>
<dbReference type="InterPro" id="IPR003661">
    <property type="entry name" value="HisK_dim/P_dom"/>
</dbReference>
<dbReference type="PATRIC" id="fig|400092.3.peg.1116"/>
<dbReference type="HOGENOM" id="CLU_000445_114_71_10"/>
<dbReference type="Pfam" id="PF08448">
    <property type="entry name" value="PAS_4"/>
    <property type="match status" value="2"/>
</dbReference>
<dbReference type="SMART" id="SM00091">
    <property type="entry name" value="PAS"/>
    <property type="match status" value="4"/>
</dbReference>
<feature type="domain" description="PAC" evidence="8">
    <location>
        <begin position="428"/>
        <end position="482"/>
    </location>
</feature>
<dbReference type="CDD" id="cd00130">
    <property type="entry name" value="PAS"/>
    <property type="match status" value="3"/>
</dbReference>
<dbReference type="Pfam" id="PF00512">
    <property type="entry name" value="HisKA"/>
    <property type="match status" value="1"/>
</dbReference>
<evidence type="ECO:0000256" key="1">
    <source>
        <dbReference type="ARBA" id="ARBA00000085"/>
    </source>
</evidence>
<dbReference type="KEGG" id="pko:PKOR_05000"/>
<evidence type="ECO:0000259" key="6">
    <source>
        <dbReference type="PROSITE" id="PS50109"/>
    </source>
</evidence>
<dbReference type="STRING" id="400092.PKOR_05000"/>
<name>A0A0E3ZF51_9BACT</name>
<dbReference type="InterPro" id="IPR000014">
    <property type="entry name" value="PAS"/>
</dbReference>
<evidence type="ECO:0000313" key="9">
    <source>
        <dbReference type="EMBL" id="AKD02598.1"/>
    </source>
</evidence>
<dbReference type="InterPro" id="IPR013656">
    <property type="entry name" value="PAS_4"/>
</dbReference>
<feature type="domain" description="PAS" evidence="7">
    <location>
        <begin position="356"/>
        <end position="428"/>
    </location>
</feature>
<dbReference type="Gene3D" id="3.30.450.20">
    <property type="entry name" value="PAS domain"/>
    <property type="match status" value="4"/>
</dbReference>
<organism evidence="9 10">
    <name type="scientific">Pontibacter korlensis</name>
    <dbReference type="NCBI Taxonomy" id="400092"/>
    <lineage>
        <taxon>Bacteria</taxon>
        <taxon>Pseudomonadati</taxon>
        <taxon>Bacteroidota</taxon>
        <taxon>Cytophagia</taxon>
        <taxon>Cytophagales</taxon>
        <taxon>Hymenobacteraceae</taxon>
        <taxon>Pontibacter</taxon>
    </lineage>
</organism>
<dbReference type="Pfam" id="PF08447">
    <property type="entry name" value="PAS_3"/>
    <property type="match status" value="1"/>
</dbReference>
<dbReference type="AlphaFoldDB" id="A0A0E3ZF51"/>
<evidence type="ECO:0000259" key="8">
    <source>
        <dbReference type="PROSITE" id="PS50113"/>
    </source>
</evidence>
<dbReference type="InterPro" id="IPR036097">
    <property type="entry name" value="HisK_dim/P_sf"/>
</dbReference>
<keyword evidence="4" id="KW-0808">Transferase</keyword>
<evidence type="ECO:0000256" key="3">
    <source>
        <dbReference type="ARBA" id="ARBA00022553"/>
    </source>
</evidence>
<accession>A0A0E3ZF51</accession>
<dbReference type="SMART" id="SM00086">
    <property type="entry name" value="PAC"/>
    <property type="match status" value="1"/>
</dbReference>
<dbReference type="Gene3D" id="3.30.565.10">
    <property type="entry name" value="Histidine kinase-like ATPase, C-terminal domain"/>
    <property type="match status" value="1"/>
</dbReference>
<dbReference type="InterPro" id="IPR036890">
    <property type="entry name" value="HATPase_C_sf"/>
</dbReference>
<feature type="domain" description="PAS" evidence="7">
    <location>
        <begin position="120"/>
        <end position="190"/>
    </location>
</feature>
<comment type="catalytic activity">
    <reaction evidence="1">
        <text>ATP + protein L-histidine = ADP + protein N-phospho-L-histidine.</text>
        <dbReference type="EC" id="2.7.13.3"/>
    </reaction>
</comment>
<dbReference type="GO" id="GO:0000155">
    <property type="term" value="F:phosphorelay sensor kinase activity"/>
    <property type="evidence" value="ECO:0007669"/>
    <property type="project" value="InterPro"/>
</dbReference>
<feature type="domain" description="Histidine kinase" evidence="6">
    <location>
        <begin position="500"/>
        <end position="716"/>
    </location>
</feature>
<dbReference type="NCBIfam" id="TIGR00229">
    <property type="entry name" value="sensory_box"/>
    <property type="match status" value="3"/>
</dbReference>
<dbReference type="SUPFAM" id="SSF55785">
    <property type="entry name" value="PYP-like sensor domain (PAS domain)"/>
    <property type="match status" value="4"/>
</dbReference>
<dbReference type="Pfam" id="PF13426">
    <property type="entry name" value="PAS_9"/>
    <property type="match status" value="1"/>
</dbReference>
<keyword evidence="5" id="KW-0418">Kinase</keyword>
<dbReference type="PANTHER" id="PTHR43304:SF1">
    <property type="entry name" value="PAC DOMAIN-CONTAINING PROTEIN"/>
    <property type="match status" value="1"/>
</dbReference>
<dbReference type="SUPFAM" id="SSF55874">
    <property type="entry name" value="ATPase domain of HSP90 chaperone/DNA topoisomerase II/histidine kinase"/>
    <property type="match status" value="1"/>
</dbReference>
<dbReference type="InterPro" id="IPR052162">
    <property type="entry name" value="Sensor_kinase/Photoreceptor"/>
</dbReference>
<dbReference type="CDD" id="cd00082">
    <property type="entry name" value="HisKA"/>
    <property type="match status" value="1"/>
</dbReference>
<dbReference type="PRINTS" id="PR00344">
    <property type="entry name" value="BCTRLSENSOR"/>
</dbReference>
<feature type="domain" description="PAS" evidence="7">
    <location>
        <begin position="244"/>
        <end position="286"/>
    </location>
</feature>
<dbReference type="PROSITE" id="PS50113">
    <property type="entry name" value="PAC"/>
    <property type="match status" value="1"/>
</dbReference>
<keyword evidence="3" id="KW-0597">Phosphoprotein</keyword>
<dbReference type="PROSITE" id="PS50109">
    <property type="entry name" value="HIS_KIN"/>
    <property type="match status" value="1"/>
</dbReference>
<dbReference type="Proteomes" id="UP000033109">
    <property type="component" value="Chromosome"/>
</dbReference>
<keyword evidence="10" id="KW-1185">Reference proteome</keyword>
<dbReference type="InterPro" id="IPR001610">
    <property type="entry name" value="PAC"/>
</dbReference>
<dbReference type="EC" id="2.7.13.3" evidence="2"/>
<dbReference type="InterPro" id="IPR000700">
    <property type="entry name" value="PAS-assoc_C"/>
</dbReference>
<gene>
    <name evidence="9" type="ORF">PKOR_05000</name>
</gene>
<dbReference type="SMART" id="SM00388">
    <property type="entry name" value="HisKA"/>
    <property type="match status" value="1"/>
</dbReference>
<dbReference type="PROSITE" id="PS50112">
    <property type="entry name" value="PAS"/>
    <property type="match status" value="4"/>
</dbReference>
<evidence type="ECO:0000313" key="10">
    <source>
        <dbReference type="Proteomes" id="UP000033109"/>
    </source>
</evidence>
<dbReference type="InterPro" id="IPR004358">
    <property type="entry name" value="Sig_transdc_His_kin-like_C"/>
</dbReference>
<dbReference type="Pfam" id="PF02518">
    <property type="entry name" value="HATPase_c"/>
    <property type="match status" value="1"/>
</dbReference>
<evidence type="ECO:0000256" key="4">
    <source>
        <dbReference type="ARBA" id="ARBA00022679"/>
    </source>
</evidence>
<dbReference type="EMBL" id="CP009621">
    <property type="protein sequence ID" value="AKD02598.1"/>
    <property type="molecule type" value="Genomic_DNA"/>
</dbReference>
<feature type="domain" description="PAS" evidence="7">
    <location>
        <begin position="17"/>
        <end position="68"/>
    </location>
</feature>
<dbReference type="InterPro" id="IPR035965">
    <property type="entry name" value="PAS-like_dom_sf"/>
</dbReference>